<dbReference type="EMBL" id="AFWI01000154">
    <property type="protein sequence ID" value="EGU54447.1"/>
    <property type="molecule type" value="Genomic_DNA"/>
</dbReference>
<dbReference type="Proteomes" id="UP000030071">
    <property type="component" value="Plasmid p48"/>
</dbReference>
<organism evidence="1 4">
    <name type="scientific">Vibrio tubiashii ATCC 19109</name>
    <dbReference type="NCBI Taxonomy" id="1051646"/>
    <lineage>
        <taxon>Bacteria</taxon>
        <taxon>Pseudomonadati</taxon>
        <taxon>Pseudomonadota</taxon>
        <taxon>Gammaproteobacteria</taxon>
        <taxon>Vibrionales</taxon>
        <taxon>Vibrionaceae</taxon>
        <taxon>Vibrio</taxon>
        <taxon>Vibrio oreintalis group</taxon>
    </lineage>
</organism>
<geneLocation type="plasmid" evidence="1 4">
    <name>p48</name>
</geneLocation>
<evidence type="ECO:0000313" key="3">
    <source>
        <dbReference type="Proteomes" id="UP000003836"/>
    </source>
</evidence>
<dbReference type="KEGG" id="vtu:IX91_26025"/>
<dbReference type="GO" id="GO:0003677">
    <property type="term" value="F:DNA binding"/>
    <property type="evidence" value="ECO:0007669"/>
    <property type="project" value="InterPro"/>
</dbReference>
<dbReference type="PATRIC" id="fig|1051646.9.peg.5076"/>
<gene>
    <name evidence="1" type="ORF">IX91_26025</name>
    <name evidence="2" type="ORF">VITU9109_02697</name>
</gene>
<evidence type="ECO:0000313" key="4">
    <source>
        <dbReference type="Proteomes" id="UP000030071"/>
    </source>
</evidence>
<evidence type="ECO:0000313" key="1">
    <source>
        <dbReference type="EMBL" id="AIW17518.1"/>
    </source>
</evidence>
<dbReference type="AlphaFoldDB" id="F9T6P2"/>
<accession>F9T6P2</accession>
<protein>
    <submittedName>
        <fullName evidence="1">Resolvase</fullName>
    </submittedName>
</protein>
<keyword evidence="1" id="KW-0614">Plasmid</keyword>
<dbReference type="SUPFAM" id="SSF53041">
    <property type="entry name" value="Resolvase-like"/>
    <property type="match status" value="1"/>
</dbReference>
<dbReference type="Proteomes" id="UP000003836">
    <property type="component" value="Unassembled WGS sequence"/>
</dbReference>
<reference evidence="2" key="1">
    <citation type="submission" date="2011-08" db="EMBL/GenBank/DDBJ databases">
        <authorList>
            <person name="Hoffman M."/>
            <person name="Strain E.A."/>
            <person name="Brown E."/>
            <person name="Allard M.W."/>
        </authorList>
    </citation>
    <scope>NUCLEOTIDE SEQUENCE</scope>
    <source>
        <strain evidence="2">ATCC 19109</strain>
    </source>
</reference>
<reference evidence="1 4" key="3">
    <citation type="submission" date="2014-08" db="EMBL/GenBank/DDBJ databases">
        <title>First Complete Genome Sequence of the Shellfish Pathogen Vibrio tubiashii.</title>
        <authorList>
            <person name="Richards G.P."/>
            <person name="Needleman D.S."/>
            <person name="Watson M.A."/>
            <person name="Bono J.L."/>
        </authorList>
    </citation>
    <scope>NUCLEOTIDE SEQUENCE [LARGE SCALE GENOMIC DNA]</scope>
    <source>
        <strain evidence="1 4">ATCC 19109</strain>
        <plasmid evidence="1">p48</plasmid>
        <plasmid evidence="4">Plasmid p48</plasmid>
    </source>
</reference>
<dbReference type="InterPro" id="IPR036162">
    <property type="entry name" value="Resolvase-like_N_sf"/>
</dbReference>
<name>F9T6P2_9VIBR</name>
<dbReference type="GeneID" id="23448185"/>
<dbReference type="GO" id="GO:0000150">
    <property type="term" value="F:DNA strand exchange activity"/>
    <property type="evidence" value="ECO:0007669"/>
    <property type="project" value="InterPro"/>
</dbReference>
<reference evidence="2 3" key="2">
    <citation type="journal article" date="2012" name="Int. J. Syst. Evol. Microbiol.">
        <title>Vibrio caribbeanicus sp. nov., isolated from the marine sponge Scleritoderma cyanea.</title>
        <authorList>
            <person name="Hoffmann M."/>
            <person name="Monday S.R."/>
            <person name="Allard M.W."/>
            <person name="Strain E.A."/>
            <person name="Whittaker P."/>
            <person name="Naum M."/>
            <person name="McCarthy P.J."/>
            <person name="Lopez J.V."/>
            <person name="Fischer M."/>
            <person name="Brown E.W."/>
        </authorList>
    </citation>
    <scope>NUCLEOTIDE SEQUENCE [LARGE SCALE GENOMIC DNA]</scope>
    <source>
        <strain evidence="2 3">ATCC 19109</strain>
    </source>
</reference>
<proteinExistence type="predicted"/>
<keyword evidence="3" id="KW-1185">Reference proteome</keyword>
<sequence>MNYLYRRLAHNELANHKLDDYEVAFMDVEDYESGLTPELDKMIDSLNYGDTVDFESMAELGITAETILNVLEQLAEKHVSIRFQKHDLLIEHHQIESSVSILKAFYEAGLVNESGFESFQERKKLDQAREAAVLKGDRLEKALSITRAHLIERVEPKQLAKVHGVGIATVYRYIKKYTAQVQMEIKDNGE</sequence>
<dbReference type="EMBL" id="CP009359">
    <property type="protein sequence ID" value="AIW17518.1"/>
    <property type="molecule type" value="Genomic_DNA"/>
</dbReference>
<dbReference type="HOGENOM" id="CLU_1427480_0_0_6"/>
<evidence type="ECO:0000313" key="2">
    <source>
        <dbReference type="EMBL" id="EGU54447.1"/>
    </source>
</evidence>
<dbReference type="RefSeq" id="WP_004745244.1">
    <property type="nucleotide sequence ID" value="NZ_AFWI01000154.1"/>
</dbReference>